<dbReference type="InterPro" id="IPR027417">
    <property type="entry name" value="P-loop_NTPase"/>
</dbReference>
<dbReference type="Proteomes" id="UP000199503">
    <property type="component" value="Unassembled WGS sequence"/>
</dbReference>
<dbReference type="SMART" id="SM00530">
    <property type="entry name" value="HTH_XRE"/>
    <property type="match status" value="1"/>
</dbReference>
<proteinExistence type="predicted"/>
<evidence type="ECO:0000313" key="3">
    <source>
        <dbReference type="Proteomes" id="UP000199503"/>
    </source>
</evidence>
<dbReference type="PROSITE" id="PS50943">
    <property type="entry name" value="HTH_CROC1"/>
    <property type="match status" value="1"/>
</dbReference>
<dbReference type="Pfam" id="PF01381">
    <property type="entry name" value="HTH_3"/>
    <property type="match status" value="1"/>
</dbReference>
<dbReference type="SUPFAM" id="SSF52540">
    <property type="entry name" value="P-loop containing nucleoside triphosphate hydrolases"/>
    <property type="match status" value="1"/>
</dbReference>
<sequence>MTYAADNPALAAEVRRLRKEKGWSAQRLADECARQGSRSLTRSTIAKIESGVRRSVTAPELAVLARALGVSAGYLLGETTESSLTTVRPDSSEIVEFFNEQSRLTPHERINSPASLLSAHQEIVPFQGREEVFAALHEWSSRPGFGIFLIYGSGGQGKTRLARSFSRDLADKGWLTGWPNRTYDDSSLTALTNIDQPMLLVIDYAEAQIDLTTSLIGILGRKKRPSPSAKVLLLARSAGAWWDSVAEYNELTGDYVDTAVVLHLQPLAKNGAEQAASYKNAALAFSSALGLLGALPDDSASVTAKVIAEAPSPLRPDSTILEIQAAALADLLDAARNLTPAVSVYSDGLTRAPVDRLLDHERRYWNSTAQAESLLTNLSLATLTDAVAAAMLLGPTTADALTSAIARVPGMADQPYDRLDAVASWLAQLYPPAAGRFVDTLPDSIVERLIGRLILERPGTFDRLASTANGDEAVHFLTVCARTAKQAEFKDQMTREITTWCRQYPSRLLLAAITAASRVEFSTPLVEAINEAVLQIELHVDDLRILSAAIPSRTLALAETAVLLTQAEAALHRTEAAHGHDELLPYLAESLNNVAVRLGKLGRAQEALTAIHEAVQTYRSLAEAQPDAYLPDLA</sequence>
<dbReference type="InterPro" id="IPR010982">
    <property type="entry name" value="Lambda_DNA-bd_dom_sf"/>
</dbReference>
<dbReference type="InterPro" id="IPR001387">
    <property type="entry name" value="Cro/C1-type_HTH"/>
</dbReference>
<dbReference type="EMBL" id="FOFV01000029">
    <property type="protein sequence ID" value="SES42415.1"/>
    <property type="molecule type" value="Genomic_DNA"/>
</dbReference>
<name>A0A1H9X8F3_9PSEU</name>
<feature type="non-terminal residue" evidence="2">
    <location>
        <position position="634"/>
    </location>
</feature>
<feature type="domain" description="HTH cro/C1-type" evidence="1">
    <location>
        <begin position="14"/>
        <end position="75"/>
    </location>
</feature>
<protein>
    <submittedName>
        <fullName evidence="2">Helix-turn-helix</fullName>
    </submittedName>
</protein>
<dbReference type="CDD" id="cd00093">
    <property type="entry name" value="HTH_XRE"/>
    <property type="match status" value="1"/>
</dbReference>
<dbReference type="Gene3D" id="1.25.40.10">
    <property type="entry name" value="Tetratricopeptide repeat domain"/>
    <property type="match status" value="1"/>
</dbReference>
<organism evidence="2 3">
    <name type="scientific">Lentzea albida</name>
    <dbReference type="NCBI Taxonomy" id="65499"/>
    <lineage>
        <taxon>Bacteria</taxon>
        <taxon>Bacillati</taxon>
        <taxon>Actinomycetota</taxon>
        <taxon>Actinomycetes</taxon>
        <taxon>Pseudonocardiales</taxon>
        <taxon>Pseudonocardiaceae</taxon>
        <taxon>Lentzea</taxon>
    </lineage>
</organism>
<evidence type="ECO:0000259" key="1">
    <source>
        <dbReference type="PROSITE" id="PS50943"/>
    </source>
</evidence>
<keyword evidence="3" id="KW-1185">Reference proteome</keyword>
<dbReference type="RefSeq" id="WP_177230209.1">
    <property type="nucleotide sequence ID" value="NZ_FOFV01000029.1"/>
</dbReference>
<gene>
    <name evidence="2" type="ORF">SAMN04488000_12970</name>
</gene>
<dbReference type="Gene3D" id="1.10.260.40">
    <property type="entry name" value="lambda repressor-like DNA-binding domains"/>
    <property type="match status" value="1"/>
</dbReference>
<reference evidence="3" key="1">
    <citation type="submission" date="2016-10" db="EMBL/GenBank/DDBJ databases">
        <authorList>
            <person name="Varghese N."/>
            <person name="Submissions S."/>
        </authorList>
    </citation>
    <scope>NUCLEOTIDE SEQUENCE [LARGE SCALE GENOMIC DNA]</scope>
    <source>
        <strain evidence="3">DSM 44437</strain>
    </source>
</reference>
<dbReference type="AlphaFoldDB" id="A0A1H9X8F3"/>
<dbReference type="STRING" id="65499.SAMN04488000_12970"/>
<dbReference type="SUPFAM" id="SSF47413">
    <property type="entry name" value="lambda repressor-like DNA-binding domains"/>
    <property type="match status" value="1"/>
</dbReference>
<evidence type="ECO:0000313" key="2">
    <source>
        <dbReference type="EMBL" id="SES42415.1"/>
    </source>
</evidence>
<dbReference type="GO" id="GO:0003677">
    <property type="term" value="F:DNA binding"/>
    <property type="evidence" value="ECO:0007669"/>
    <property type="project" value="InterPro"/>
</dbReference>
<accession>A0A1H9X8F3</accession>
<dbReference type="InterPro" id="IPR011990">
    <property type="entry name" value="TPR-like_helical_dom_sf"/>
</dbReference>